<comment type="caution">
    <text evidence="2">The sequence shown here is derived from an EMBL/GenBank/DDBJ whole genome shotgun (WGS) entry which is preliminary data.</text>
</comment>
<gene>
    <name evidence="2" type="ORF">CAMP_LOCUS17393</name>
</gene>
<dbReference type="EMBL" id="CANHGI010000006">
    <property type="protein sequence ID" value="CAI5454756.1"/>
    <property type="molecule type" value="Genomic_DNA"/>
</dbReference>
<evidence type="ECO:0000256" key="1">
    <source>
        <dbReference type="SAM" id="Coils"/>
    </source>
</evidence>
<reference evidence="2" key="1">
    <citation type="submission" date="2022-11" db="EMBL/GenBank/DDBJ databases">
        <authorList>
            <person name="Kikuchi T."/>
        </authorList>
    </citation>
    <scope>NUCLEOTIDE SEQUENCE</scope>
    <source>
        <strain evidence="2">PS1010</strain>
    </source>
</reference>
<evidence type="ECO:0000313" key="2">
    <source>
        <dbReference type="EMBL" id="CAI5454756.1"/>
    </source>
</evidence>
<evidence type="ECO:0000313" key="3">
    <source>
        <dbReference type="Proteomes" id="UP001152747"/>
    </source>
</evidence>
<accession>A0A9P1J1B3</accession>
<name>A0A9P1J1B3_9PELO</name>
<dbReference type="Proteomes" id="UP001152747">
    <property type="component" value="Unassembled WGS sequence"/>
</dbReference>
<proteinExistence type="predicted"/>
<keyword evidence="1" id="KW-0175">Coiled coil</keyword>
<organism evidence="2 3">
    <name type="scientific">Caenorhabditis angaria</name>
    <dbReference type="NCBI Taxonomy" id="860376"/>
    <lineage>
        <taxon>Eukaryota</taxon>
        <taxon>Metazoa</taxon>
        <taxon>Ecdysozoa</taxon>
        <taxon>Nematoda</taxon>
        <taxon>Chromadorea</taxon>
        <taxon>Rhabditida</taxon>
        <taxon>Rhabditina</taxon>
        <taxon>Rhabditomorpha</taxon>
        <taxon>Rhabditoidea</taxon>
        <taxon>Rhabditidae</taxon>
        <taxon>Peloderinae</taxon>
        <taxon>Caenorhabditis</taxon>
    </lineage>
</organism>
<feature type="coiled-coil region" evidence="1">
    <location>
        <begin position="45"/>
        <end position="79"/>
    </location>
</feature>
<sequence length="109" mass="12832">MDSLHHANRSITYYGMMLRTQVEFLCTEVSIHFTNIPPGPANKIISDAIRNINQLSDDMDDAEEELREEYENIECLARQHLMMRDTLHTMLEIKELVLDEIYILQQFCN</sequence>
<dbReference type="AlphaFoldDB" id="A0A9P1J1B3"/>
<protein>
    <submittedName>
        <fullName evidence="2">Uncharacterized protein</fullName>
    </submittedName>
</protein>
<keyword evidence="3" id="KW-1185">Reference proteome</keyword>